<evidence type="ECO:0000256" key="2">
    <source>
        <dbReference type="ARBA" id="ARBA00022553"/>
    </source>
</evidence>
<dbReference type="Gene3D" id="1.10.1200.10">
    <property type="entry name" value="ACP-like"/>
    <property type="match status" value="1"/>
</dbReference>
<dbReference type="SUPFAM" id="SSF56801">
    <property type="entry name" value="Acetyl-CoA synthetase-like"/>
    <property type="match status" value="1"/>
</dbReference>
<evidence type="ECO:0000256" key="3">
    <source>
        <dbReference type="ARBA" id="ARBA00022614"/>
    </source>
</evidence>
<dbReference type="PROSITE" id="PS50075">
    <property type="entry name" value="CARRIER"/>
    <property type="match status" value="1"/>
</dbReference>
<keyword evidence="4" id="KW-0677">Repeat</keyword>
<evidence type="ECO:0000256" key="5">
    <source>
        <dbReference type="SAM" id="Coils"/>
    </source>
</evidence>
<name>A0A813KG87_POLGL</name>
<dbReference type="InterPro" id="IPR020806">
    <property type="entry name" value="PKS_PP-bd"/>
</dbReference>
<organism evidence="8 9">
    <name type="scientific">Polarella glacialis</name>
    <name type="common">Dinoflagellate</name>
    <dbReference type="NCBI Taxonomy" id="89957"/>
    <lineage>
        <taxon>Eukaryota</taxon>
        <taxon>Sar</taxon>
        <taxon>Alveolata</taxon>
        <taxon>Dinophyceae</taxon>
        <taxon>Suessiales</taxon>
        <taxon>Suessiaceae</taxon>
        <taxon>Polarella</taxon>
    </lineage>
</organism>
<dbReference type="EMBL" id="CAJNNW010031133">
    <property type="protein sequence ID" value="CAE8706132.1"/>
    <property type="molecule type" value="Genomic_DNA"/>
</dbReference>
<evidence type="ECO:0000256" key="6">
    <source>
        <dbReference type="SAM" id="MobiDB-lite"/>
    </source>
</evidence>
<comment type="caution">
    <text evidence="8">The sequence shown here is derived from an EMBL/GenBank/DDBJ whole genome shotgun (WGS) entry which is preliminary data.</text>
</comment>
<dbReference type="GO" id="GO:0005737">
    <property type="term" value="C:cytoplasm"/>
    <property type="evidence" value="ECO:0007669"/>
    <property type="project" value="TreeGrafter"/>
</dbReference>
<dbReference type="Pfam" id="PF00550">
    <property type="entry name" value="PP-binding"/>
    <property type="match status" value="1"/>
</dbReference>
<keyword evidence="5" id="KW-0175">Coiled coil</keyword>
<dbReference type="InterPro" id="IPR029058">
    <property type="entry name" value="AB_hydrolase_fold"/>
</dbReference>
<gene>
    <name evidence="8" type="ORF">PGLA2088_LOCUS34032</name>
</gene>
<protein>
    <recommendedName>
        <fullName evidence="7">Carrier domain-containing protein</fullName>
    </recommendedName>
</protein>
<dbReference type="Gene3D" id="3.40.50.12780">
    <property type="entry name" value="N-terminal domain of ligase-like"/>
    <property type="match status" value="1"/>
</dbReference>
<dbReference type="InterPro" id="IPR050216">
    <property type="entry name" value="LRR_domain-containing"/>
</dbReference>
<dbReference type="PANTHER" id="PTHR48051">
    <property type="match status" value="1"/>
</dbReference>
<dbReference type="InterPro" id="IPR057326">
    <property type="entry name" value="KR_dom"/>
</dbReference>
<dbReference type="Gene3D" id="3.80.10.10">
    <property type="entry name" value="Ribonuclease Inhibitor"/>
    <property type="match status" value="2"/>
</dbReference>
<dbReference type="Proteomes" id="UP000626109">
    <property type="component" value="Unassembled WGS sequence"/>
</dbReference>
<dbReference type="InterPro" id="IPR036736">
    <property type="entry name" value="ACP-like_sf"/>
</dbReference>
<dbReference type="SUPFAM" id="SSF51735">
    <property type="entry name" value="NAD(P)-binding Rossmann-fold domains"/>
    <property type="match status" value="1"/>
</dbReference>
<dbReference type="InterPro" id="IPR032675">
    <property type="entry name" value="LRR_dom_sf"/>
</dbReference>
<dbReference type="SMART" id="SM00822">
    <property type="entry name" value="PKS_KR"/>
    <property type="match status" value="1"/>
</dbReference>
<sequence length="1974" mass="209783">MKAPLAYVSGEPLPLFATGTPQTLPEALEAAACKSPACGLTIYDGRLESSTATFLSYAALLDGAKRVATGLLSSLTAEESGTQGGHPGSLPGETVLVSPFGPRAAQLLGFWGCLLAGLQPCLIAPSAGQGFQAGPDEDLEQQILALAWQRLGCTAIIVVEEGPSANLTSKFPGLPKDVKRLGLQALLRHPSTGHDRSRAHPVEVAFRIFVASPSSDQSCQYAYSHDSVLANAVADGIACQHLHKVTATASSCRLSWQPLGEPSELLAHCAAVHRGASEVHYASLSGEPRRLLRLIGRHRVGRFDAPAIFFRRALGELRAAAGNVAKSGRKAFSVECVQKWVVAETGSEGLRSGEAEEFLRLSLSPQAELRSVLLSPWGAVIATRCSRSSPALVPVPGVEIRVIETGADSEILQDSVPGLVQVRGLAALPGETADPGSSARPAAPLKLSHGWVLVPGSYASLSFGKLFLEASGPDGQELLKVLGGVEYTPMEVEAVVESAPGVLPGSAMAMMLSGECFSSQKISPALGGLVVAFAPADPAISDAAAAVTAVRGQLAVALGIRPLRVLPLIPCELPRDASGLPCRQALKVALEGLRGDMEILTSTSAQAVALQAMLREEASSEALLPSEWVFEEEFRPSKLSEAPAGEQAAQGDKAAEEAGDAADEDDIEERMEGVARLEIEAEELEETRKLTLASPSPVTLVISDSTTGVGLELHARLREEAGATDAHVWEASAATAVSSVELLAKHCSDAGCEASVVHLVQCDQPASGSEGIEDAARLIELLQAWERSAGKLTQSGSPLRLRLLCVSKGRHIRVAGDLAEPRTSLLLGILLGAAAEWPWLEACQLDAAPSLSASAVAEAALLELRAGFGATSSMEVLLDSEASRLVRRLRPATIELTPASSRRRPPCRAVLLAGGAGGIGALWAQRMQAETVILLGRSPAGAVRPRRALKQLSGGAADVFYLRADLADQRALHEALRGCPAAERIDFAASLCEAFAPPMPFAELPGMEALAGPAAKLRGAENLLLALADLRRPLGRQAKALPVLLASSAVGLLGAARLAPYVAGVRALEALSALKRIQATEKQLDPRCVALSAWDEVGITAAYPVLSKAAPAAGLRVLSARAGVLALEAVFQRFSAPRYGTLAVGLDAAHPRFGALTGGNGSIGGGMPCTTTATMPGCVELVRNAVQKVLGRSAQLGDSFVEVGLDSMSSLSLHSLLCASAGGLQLPTSLFYEQPTVLEVATFVHKQAKEAAGGDAPGAGEDESMEDSLESMLEDDDARRSYNLGLAREALAKGDHEAARYRCQRAADGAAGAALASALSLEAEACERLGCKEDAERAHASAWHSREAQLGPDHPDTSMALARLLIWQTRCQRGIADSDRSNELLRDQVVQARGRFLRRICWPPAADVAYASTRDSAPSGPRLLAIMRLNLDDKLLGCPAAVLDLLPALGALHSLEAFKLRRNGLSAIPEAFGQLLQLRELWLAGNFLTDLPESLGSLPRLQFLSLERNRLPRLPEAVYRLRRLLQLGLDEQDSCLQFLANRPLPVQVLSVLRARGCGAEFPELQVHSGFPTLNTVFWANNGLPAVPSQLVRFDPSLRLLDLAHNNIAELGEELFCLAGLRDLSLAGNRLQKLPSAIGRMRCLQQLWLHGNALEALPEELGELQALAILEVHHNRLASLPASICQLKKLNWLFAHGNLLTDSGLIRILTRLPRLKIAGLGANRLQLGGVDLRGMRASFGLGWNPGLSPEEGVLTEALTTCDLHWDRMSPHEVQDVLVLTFSAQGAPVAQGQTEVRALRDALLKVDALYVCDPANAWFLQDPEFTWQGLPYFQAKISNITAKYRRVFAWGGSMGGSAALLFADLADRVHAFSPQVDLMYTWPTFASESVRERFRQRVQDSVASCRGQVTVHVGEDNHTDNRHAAAISARAEVRLHDTANHNTMKHLKQRGKLLPLLKFEVVSLLIDAASSSEGTL</sequence>
<evidence type="ECO:0000259" key="7">
    <source>
        <dbReference type="PROSITE" id="PS50075"/>
    </source>
</evidence>
<proteinExistence type="predicted"/>
<dbReference type="InterPro" id="IPR009081">
    <property type="entry name" value="PP-bd_ACP"/>
</dbReference>
<dbReference type="InterPro" id="IPR013968">
    <property type="entry name" value="PKS_KR"/>
</dbReference>
<feature type="compositionally biased region" description="Acidic residues" evidence="6">
    <location>
        <begin position="1260"/>
        <end position="1272"/>
    </location>
</feature>
<dbReference type="InterPro" id="IPR042099">
    <property type="entry name" value="ANL_N_sf"/>
</dbReference>
<dbReference type="Gene3D" id="3.40.50.720">
    <property type="entry name" value="NAD(P)-binding Rossmann-like Domain"/>
    <property type="match status" value="1"/>
</dbReference>
<dbReference type="Pfam" id="PF13855">
    <property type="entry name" value="LRR_8"/>
    <property type="match status" value="2"/>
</dbReference>
<dbReference type="SUPFAM" id="SSF52058">
    <property type="entry name" value="L domain-like"/>
    <property type="match status" value="1"/>
</dbReference>
<evidence type="ECO:0000256" key="4">
    <source>
        <dbReference type="ARBA" id="ARBA00022737"/>
    </source>
</evidence>
<dbReference type="SUPFAM" id="SSF47336">
    <property type="entry name" value="ACP-like"/>
    <property type="match status" value="1"/>
</dbReference>
<feature type="coiled-coil region" evidence="5">
    <location>
        <begin position="667"/>
        <end position="694"/>
    </location>
</feature>
<dbReference type="GO" id="GO:0031177">
    <property type="term" value="F:phosphopantetheine binding"/>
    <property type="evidence" value="ECO:0007669"/>
    <property type="project" value="InterPro"/>
</dbReference>
<dbReference type="InterPro" id="IPR001611">
    <property type="entry name" value="Leu-rich_rpt"/>
</dbReference>
<dbReference type="SUPFAM" id="SSF53474">
    <property type="entry name" value="alpha/beta-Hydrolases"/>
    <property type="match status" value="1"/>
</dbReference>
<evidence type="ECO:0000313" key="8">
    <source>
        <dbReference type="EMBL" id="CAE8706132.1"/>
    </source>
</evidence>
<reference evidence="8" key="1">
    <citation type="submission" date="2021-02" db="EMBL/GenBank/DDBJ databases">
        <authorList>
            <person name="Dougan E. K."/>
            <person name="Rhodes N."/>
            <person name="Thang M."/>
            <person name="Chan C."/>
        </authorList>
    </citation>
    <scope>NUCLEOTIDE SEQUENCE</scope>
</reference>
<feature type="region of interest" description="Disordered" evidence="6">
    <location>
        <begin position="1249"/>
        <end position="1272"/>
    </location>
</feature>
<feature type="region of interest" description="Disordered" evidence="6">
    <location>
        <begin position="635"/>
        <end position="667"/>
    </location>
</feature>
<dbReference type="SMART" id="SM00369">
    <property type="entry name" value="LRR_TYP"/>
    <property type="match status" value="7"/>
</dbReference>
<evidence type="ECO:0000313" key="9">
    <source>
        <dbReference type="Proteomes" id="UP000626109"/>
    </source>
</evidence>
<accession>A0A813KG87</accession>
<dbReference type="SMART" id="SM00823">
    <property type="entry name" value="PKS_PP"/>
    <property type="match status" value="1"/>
</dbReference>
<evidence type="ECO:0000256" key="1">
    <source>
        <dbReference type="ARBA" id="ARBA00022450"/>
    </source>
</evidence>
<feature type="compositionally biased region" description="Acidic residues" evidence="6">
    <location>
        <begin position="657"/>
        <end position="667"/>
    </location>
</feature>
<dbReference type="InterPro" id="IPR045851">
    <property type="entry name" value="AMP-bd_C_sf"/>
</dbReference>
<dbReference type="PROSITE" id="PS51450">
    <property type="entry name" value="LRR"/>
    <property type="match status" value="2"/>
</dbReference>
<keyword evidence="3" id="KW-0433">Leucine-rich repeat</keyword>
<dbReference type="Gene3D" id="3.30.300.30">
    <property type="match status" value="1"/>
</dbReference>
<dbReference type="SMART" id="SM00364">
    <property type="entry name" value="LRR_BAC"/>
    <property type="match status" value="4"/>
</dbReference>
<feature type="domain" description="Carrier" evidence="7">
    <location>
        <begin position="1173"/>
        <end position="1248"/>
    </location>
</feature>
<keyword evidence="2" id="KW-0597">Phosphoprotein</keyword>
<dbReference type="InterPro" id="IPR036291">
    <property type="entry name" value="NAD(P)-bd_dom_sf"/>
</dbReference>
<dbReference type="InterPro" id="IPR003591">
    <property type="entry name" value="Leu-rich_rpt_typical-subtyp"/>
</dbReference>
<keyword evidence="1" id="KW-0596">Phosphopantetheine</keyword>
<dbReference type="PANTHER" id="PTHR48051:SF53">
    <property type="entry name" value="LEUCINE RICH REPEAT CONTAINING 58"/>
    <property type="match status" value="1"/>
</dbReference>
<dbReference type="Pfam" id="PF08659">
    <property type="entry name" value="KR"/>
    <property type="match status" value="1"/>
</dbReference>